<evidence type="ECO:0000313" key="3">
    <source>
        <dbReference type="Proteomes" id="UP000652755"/>
    </source>
</evidence>
<protein>
    <submittedName>
        <fullName evidence="2">Glycosyltransferase</fullName>
    </submittedName>
</protein>
<gene>
    <name evidence="2" type="ORF">H7U22_15635</name>
</gene>
<feature type="domain" description="Glycosyl transferase family 1" evidence="1">
    <location>
        <begin position="201"/>
        <end position="364"/>
    </location>
</feature>
<dbReference type="RefSeq" id="WP_187072288.1">
    <property type="nucleotide sequence ID" value="NZ_JACRYL010000014.1"/>
</dbReference>
<dbReference type="InterPro" id="IPR050194">
    <property type="entry name" value="Glycosyltransferase_grp1"/>
</dbReference>
<dbReference type="Pfam" id="PF00534">
    <property type="entry name" value="Glycos_transf_1"/>
    <property type="match status" value="1"/>
</dbReference>
<comment type="caution">
    <text evidence="2">The sequence shown here is derived from an EMBL/GenBank/DDBJ whole genome shotgun (WGS) entry which is preliminary data.</text>
</comment>
<keyword evidence="3" id="KW-1185">Reference proteome</keyword>
<evidence type="ECO:0000313" key="2">
    <source>
        <dbReference type="EMBL" id="MBC6111855.1"/>
    </source>
</evidence>
<evidence type="ECO:0000259" key="1">
    <source>
        <dbReference type="Pfam" id="PF00534"/>
    </source>
</evidence>
<name>A0ABR7KUR8_9SPHI</name>
<reference evidence="2 3" key="1">
    <citation type="submission" date="2020-08" db="EMBL/GenBank/DDBJ databases">
        <authorList>
            <person name="Sun Q."/>
            <person name="Inoue M."/>
        </authorList>
    </citation>
    <scope>NUCLEOTIDE SEQUENCE [LARGE SCALE GENOMIC DNA]</scope>
    <source>
        <strain evidence="2 3">CCM 8938</strain>
    </source>
</reference>
<dbReference type="InterPro" id="IPR001296">
    <property type="entry name" value="Glyco_trans_1"/>
</dbReference>
<dbReference type="SUPFAM" id="SSF53756">
    <property type="entry name" value="UDP-Glycosyltransferase/glycogen phosphorylase"/>
    <property type="match status" value="1"/>
</dbReference>
<accession>A0ABR7KUR8</accession>
<dbReference type="Gene3D" id="3.40.50.2000">
    <property type="entry name" value="Glycogen Phosphorylase B"/>
    <property type="match status" value="2"/>
</dbReference>
<dbReference type="EMBL" id="JACRYL010000014">
    <property type="protein sequence ID" value="MBC6111855.1"/>
    <property type="molecule type" value="Genomic_DNA"/>
</dbReference>
<proteinExistence type="predicted"/>
<organism evidence="2 3">
    <name type="scientific">Pedobacter fastidiosus</name>
    <dbReference type="NCBI Taxonomy" id="2765361"/>
    <lineage>
        <taxon>Bacteria</taxon>
        <taxon>Pseudomonadati</taxon>
        <taxon>Bacteroidota</taxon>
        <taxon>Sphingobacteriia</taxon>
        <taxon>Sphingobacteriales</taxon>
        <taxon>Sphingobacteriaceae</taxon>
        <taxon>Pedobacter</taxon>
    </lineage>
</organism>
<dbReference type="PANTHER" id="PTHR45947">
    <property type="entry name" value="SULFOQUINOVOSYL TRANSFERASE SQD2"/>
    <property type="match status" value="1"/>
</dbReference>
<dbReference type="Proteomes" id="UP000652755">
    <property type="component" value="Unassembled WGS sequence"/>
</dbReference>
<sequence length="386" mass="44381">MATKNIVFFQNSISLDDGGVPRVTDIISKELSSRGCVCYFIYIEGDNVGCSSELKLKVNLKLSFSVNEQLIRSFIELNKIDLIVCQNTYSSFFLKFFKKLRLKSPSIQLVCFLHASPDYWKAYQLNSANSSNKEKIKTVIKNLIYPFYNPYVKSTSTLYKLCDKFFLLSNSFKNSFTELYVDDAKPDKIFTLANPLTFKEYITKDELHKKDNIVVIISRLKEDQKKISLALKIWQKLPRNLSEDWKLLIIGAGPDENSYKDYVKLNNLRNIIFLGQQSNVIEFYKSASIFMMTSIWEGLPMSLLEAQQNGVVPIAFDNFSAIYDIIDNDVNGYIISNNDIDVFAESLGELMLNRSKRQEMALNAVKSSERFHVSKIADEWENKLSI</sequence>
<dbReference type="PANTHER" id="PTHR45947:SF3">
    <property type="entry name" value="SULFOQUINOVOSYL TRANSFERASE SQD2"/>
    <property type="match status" value="1"/>
</dbReference>